<protein>
    <submittedName>
        <fullName evidence="1">Uncharacterized protein</fullName>
    </submittedName>
</protein>
<dbReference type="EnsemblPlants" id="TuG1812G0200003411.01.T01">
    <property type="protein sequence ID" value="TuG1812G0200003411.01.T01.cds474051"/>
    <property type="gene ID" value="TuG1812G0200003411.01"/>
</dbReference>
<evidence type="ECO:0000313" key="1">
    <source>
        <dbReference type="EnsemblPlants" id="TuG1812G0200003411.01.T01.cds474051"/>
    </source>
</evidence>
<accession>A0A8R7PFD7</accession>
<reference evidence="1" key="3">
    <citation type="submission" date="2022-06" db="UniProtKB">
        <authorList>
            <consortium name="EnsemblPlants"/>
        </authorList>
    </citation>
    <scope>IDENTIFICATION</scope>
</reference>
<dbReference type="Gramene" id="TuG1812G0200003411.01.T01">
    <property type="protein sequence ID" value="TuG1812G0200003411.01.T01.cds474051"/>
    <property type="gene ID" value="TuG1812G0200003411.01"/>
</dbReference>
<reference evidence="2" key="1">
    <citation type="journal article" date="2013" name="Nature">
        <title>Draft genome of the wheat A-genome progenitor Triticum urartu.</title>
        <authorList>
            <person name="Ling H.Q."/>
            <person name="Zhao S."/>
            <person name="Liu D."/>
            <person name="Wang J."/>
            <person name="Sun H."/>
            <person name="Zhang C."/>
            <person name="Fan H."/>
            <person name="Li D."/>
            <person name="Dong L."/>
            <person name="Tao Y."/>
            <person name="Gao C."/>
            <person name="Wu H."/>
            <person name="Li Y."/>
            <person name="Cui Y."/>
            <person name="Guo X."/>
            <person name="Zheng S."/>
            <person name="Wang B."/>
            <person name="Yu K."/>
            <person name="Liang Q."/>
            <person name="Yang W."/>
            <person name="Lou X."/>
            <person name="Chen J."/>
            <person name="Feng M."/>
            <person name="Jian J."/>
            <person name="Zhang X."/>
            <person name="Luo G."/>
            <person name="Jiang Y."/>
            <person name="Liu J."/>
            <person name="Wang Z."/>
            <person name="Sha Y."/>
            <person name="Zhang B."/>
            <person name="Wu H."/>
            <person name="Tang D."/>
            <person name="Shen Q."/>
            <person name="Xue P."/>
            <person name="Zou S."/>
            <person name="Wang X."/>
            <person name="Liu X."/>
            <person name="Wang F."/>
            <person name="Yang Y."/>
            <person name="An X."/>
            <person name="Dong Z."/>
            <person name="Zhang K."/>
            <person name="Zhang X."/>
            <person name="Luo M.C."/>
            <person name="Dvorak J."/>
            <person name="Tong Y."/>
            <person name="Wang J."/>
            <person name="Yang H."/>
            <person name="Li Z."/>
            <person name="Wang D."/>
            <person name="Zhang A."/>
            <person name="Wang J."/>
        </authorList>
    </citation>
    <scope>NUCLEOTIDE SEQUENCE</scope>
    <source>
        <strain evidence="2">cv. G1812</strain>
    </source>
</reference>
<dbReference type="AlphaFoldDB" id="A0A8R7PFD7"/>
<evidence type="ECO:0000313" key="2">
    <source>
        <dbReference type="Proteomes" id="UP000015106"/>
    </source>
</evidence>
<dbReference type="Proteomes" id="UP000015106">
    <property type="component" value="Chromosome 2"/>
</dbReference>
<reference evidence="1" key="2">
    <citation type="submission" date="2018-03" db="EMBL/GenBank/DDBJ databases">
        <title>The Triticum urartu genome reveals the dynamic nature of wheat genome evolution.</title>
        <authorList>
            <person name="Ling H."/>
            <person name="Ma B."/>
            <person name="Shi X."/>
            <person name="Liu H."/>
            <person name="Dong L."/>
            <person name="Sun H."/>
            <person name="Cao Y."/>
            <person name="Gao Q."/>
            <person name="Zheng S."/>
            <person name="Li Y."/>
            <person name="Yu Y."/>
            <person name="Du H."/>
            <person name="Qi M."/>
            <person name="Li Y."/>
            <person name="Yu H."/>
            <person name="Cui Y."/>
            <person name="Wang N."/>
            <person name="Chen C."/>
            <person name="Wu H."/>
            <person name="Zhao Y."/>
            <person name="Zhang J."/>
            <person name="Li Y."/>
            <person name="Zhou W."/>
            <person name="Zhang B."/>
            <person name="Hu W."/>
            <person name="Eijk M."/>
            <person name="Tang J."/>
            <person name="Witsenboer H."/>
            <person name="Zhao S."/>
            <person name="Li Z."/>
            <person name="Zhang A."/>
            <person name="Wang D."/>
            <person name="Liang C."/>
        </authorList>
    </citation>
    <scope>NUCLEOTIDE SEQUENCE [LARGE SCALE GENOMIC DNA]</scope>
    <source>
        <strain evidence="1">cv. G1812</strain>
    </source>
</reference>
<sequence>MECLSRLHHALVVRRWSAVEAEGPCVLGAGGSRRHSRVSGRWPGTLVPSSSWPTCSLEEACVITCESKND</sequence>
<proteinExistence type="predicted"/>
<name>A0A8R7PFD7_TRIUA</name>
<keyword evidence="2" id="KW-1185">Reference proteome</keyword>
<organism evidence="1 2">
    <name type="scientific">Triticum urartu</name>
    <name type="common">Red wild einkorn</name>
    <name type="synonym">Crithodium urartu</name>
    <dbReference type="NCBI Taxonomy" id="4572"/>
    <lineage>
        <taxon>Eukaryota</taxon>
        <taxon>Viridiplantae</taxon>
        <taxon>Streptophyta</taxon>
        <taxon>Embryophyta</taxon>
        <taxon>Tracheophyta</taxon>
        <taxon>Spermatophyta</taxon>
        <taxon>Magnoliopsida</taxon>
        <taxon>Liliopsida</taxon>
        <taxon>Poales</taxon>
        <taxon>Poaceae</taxon>
        <taxon>BOP clade</taxon>
        <taxon>Pooideae</taxon>
        <taxon>Triticodae</taxon>
        <taxon>Triticeae</taxon>
        <taxon>Triticinae</taxon>
        <taxon>Triticum</taxon>
    </lineage>
</organism>